<proteinExistence type="predicted"/>
<reference evidence="1 2" key="1">
    <citation type="submission" date="2019-01" db="EMBL/GenBank/DDBJ databases">
        <title>Agromyces.</title>
        <authorList>
            <person name="Li J."/>
        </authorList>
    </citation>
    <scope>NUCLEOTIDE SEQUENCE [LARGE SCALE GENOMIC DNA]</scope>
    <source>
        <strain evidence="1 2">DSM 15934</strain>
    </source>
</reference>
<evidence type="ECO:0000313" key="1">
    <source>
        <dbReference type="EMBL" id="RXZ73140.1"/>
    </source>
</evidence>
<name>A0A4Q2L7Y3_9MICO</name>
<organism evidence="1 2">
    <name type="scientific">Agromyces albus</name>
    <dbReference type="NCBI Taxonomy" id="205332"/>
    <lineage>
        <taxon>Bacteria</taxon>
        <taxon>Bacillati</taxon>
        <taxon>Actinomycetota</taxon>
        <taxon>Actinomycetes</taxon>
        <taxon>Micrococcales</taxon>
        <taxon>Microbacteriaceae</taxon>
        <taxon>Agromyces</taxon>
    </lineage>
</organism>
<dbReference type="Proteomes" id="UP000293865">
    <property type="component" value="Unassembled WGS sequence"/>
</dbReference>
<accession>A0A4Q2L7Y3</accession>
<dbReference type="EMBL" id="SDPN01000001">
    <property type="protein sequence ID" value="RXZ73140.1"/>
    <property type="molecule type" value="Genomic_DNA"/>
</dbReference>
<dbReference type="AlphaFoldDB" id="A0A4Q2L7Y3"/>
<dbReference type="OrthoDB" id="9878688at2"/>
<dbReference type="RefSeq" id="WP_129518844.1">
    <property type="nucleotide sequence ID" value="NZ_SDPN01000001.1"/>
</dbReference>
<gene>
    <name evidence="1" type="ORF">ESP51_00095</name>
</gene>
<sequence>MVMMLASPAAADPPTIDDFSETFPDVNPCTGLIHTVTIDHTFFQHHHGDRFIEHGVSSVTTSSGFEGGGTSTFVETDGAFVFRLLDVLSDEAGSRIMARAIFIADPVTGAVRVDRFDLKCVHDAS</sequence>
<keyword evidence="2" id="KW-1185">Reference proteome</keyword>
<protein>
    <submittedName>
        <fullName evidence="1">Uncharacterized protein</fullName>
    </submittedName>
</protein>
<evidence type="ECO:0000313" key="2">
    <source>
        <dbReference type="Proteomes" id="UP000293865"/>
    </source>
</evidence>
<comment type="caution">
    <text evidence="1">The sequence shown here is derived from an EMBL/GenBank/DDBJ whole genome shotgun (WGS) entry which is preliminary data.</text>
</comment>